<evidence type="ECO:0000313" key="1">
    <source>
        <dbReference type="EMBL" id="ACB53269.1"/>
    </source>
</evidence>
<dbReference type="KEGG" id="cyt:cce_3921"/>
<evidence type="ECO:0008006" key="3">
    <source>
        <dbReference type="Google" id="ProtNLM"/>
    </source>
</evidence>
<dbReference type="AlphaFoldDB" id="B1WPV4"/>
<dbReference type="Pfam" id="PF14105">
    <property type="entry name" value="DUF4278"/>
    <property type="match status" value="1"/>
</dbReference>
<name>B1WPV4_CROS5</name>
<proteinExistence type="predicted"/>
<accession>B1WPV4</accession>
<organism evidence="1 2">
    <name type="scientific">Crocosphaera subtropica (strain ATCC 51142 / BH68)</name>
    <name type="common">Cyanothece sp. (strain ATCC 51142)</name>
    <dbReference type="NCBI Taxonomy" id="43989"/>
    <lineage>
        <taxon>Bacteria</taxon>
        <taxon>Bacillati</taxon>
        <taxon>Cyanobacteriota</taxon>
        <taxon>Cyanophyceae</taxon>
        <taxon>Oscillatoriophycideae</taxon>
        <taxon>Chroococcales</taxon>
        <taxon>Aphanothecaceae</taxon>
        <taxon>Crocosphaera</taxon>
        <taxon>Crocosphaera subtropica</taxon>
    </lineage>
</organism>
<reference evidence="1 2" key="1">
    <citation type="journal article" date="2008" name="Proc. Natl. Acad. Sci. U.S.A.">
        <title>The genome of Cyanothece 51142, a unicellular diazotrophic cyanobacterium important in the marine nitrogen cycle.</title>
        <authorList>
            <person name="Welsh E.A."/>
            <person name="Liberton M."/>
            <person name="Stoeckel J."/>
            <person name="Loh T."/>
            <person name="Elvitigala T."/>
            <person name="Wang C."/>
            <person name="Wollam A."/>
            <person name="Fulton R.S."/>
            <person name="Clifton S.W."/>
            <person name="Jacobs J.M."/>
            <person name="Aurora R."/>
            <person name="Ghosh B.K."/>
            <person name="Sherman L.A."/>
            <person name="Smith R.D."/>
            <person name="Wilson R.K."/>
            <person name="Pakrasi H.B."/>
        </authorList>
    </citation>
    <scope>NUCLEOTIDE SEQUENCE [LARGE SCALE GENOMIC DNA]</scope>
    <source>
        <strain evidence="2">ATCC 51142 / BH68</strain>
    </source>
</reference>
<gene>
    <name evidence="1" type="ordered locus">cce_3921</name>
</gene>
<keyword evidence="2" id="KW-1185">Reference proteome</keyword>
<dbReference type="InterPro" id="IPR025458">
    <property type="entry name" value="DUF4278"/>
</dbReference>
<dbReference type="HOGENOM" id="CLU_2492631_0_0_3"/>
<dbReference type="EMBL" id="CP000806">
    <property type="protein sequence ID" value="ACB53269.1"/>
    <property type="molecule type" value="Genomic_DNA"/>
</dbReference>
<dbReference type="OrthoDB" id="515032at2"/>
<dbReference type="STRING" id="43989.cce_3921"/>
<dbReference type="Proteomes" id="UP000001203">
    <property type="component" value="Chromosome circular"/>
</dbReference>
<dbReference type="RefSeq" id="WP_009547245.1">
    <property type="nucleotide sequence ID" value="NC_010546.1"/>
</dbReference>
<protein>
    <recommendedName>
        <fullName evidence="3">DUF4278 domain-containing protein</fullName>
    </recommendedName>
</protein>
<evidence type="ECO:0000313" key="2">
    <source>
        <dbReference type="Proteomes" id="UP000001203"/>
    </source>
</evidence>
<sequence length="86" mass="9832">MKLIYRGIQYDNTNTPNIVNQEKQLTAKYRGISYQVSLNSQKAKQVNHILKYRGVNYNSQPNKNVLQTTPYSTGIDGDHIPNHLIA</sequence>